<evidence type="ECO:0000313" key="2">
    <source>
        <dbReference type="Proteomes" id="UP000001131"/>
    </source>
</evidence>
<dbReference type="EMBL" id="CP000725">
    <property type="protein sequence ID" value="ABV10019.1"/>
    <property type="molecule type" value="Genomic_DNA"/>
</dbReference>
<gene>
    <name evidence="1" type="ordered locus">SGO_0187</name>
</gene>
<dbReference type="AlphaFoldDB" id="A8AUP8"/>
<keyword evidence="2" id="KW-1185">Reference proteome</keyword>
<reference evidence="1 2" key="1">
    <citation type="journal article" date="2007" name="J. Bacteriol.">
        <title>Genome-wide transcriptional changes in Streptococcus gordonii in response to competence signaling peptide.</title>
        <authorList>
            <person name="Vickerman M.M."/>
            <person name="Iobst S."/>
            <person name="Jesionowski A.M."/>
            <person name="Gill S.R."/>
        </authorList>
    </citation>
    <scope>NUCLEOTIDE SEQUENCE [LARGE SCALE GENOMIC DNA]</scope>
    <source>
        <strain evidence="2">Challis / ATCC 35105 / BCRC 15272 / CH1 / DL1 / V288</strain>
    </source>
</reference>
<accession>A8AUP8</accession>
<evidence type="ECO:0000313" key="1">
    <source>
        <dbReference type="EMBL" id="ABV10019.1"/>
    </source>
</evidence>
<name>A8AUP8_STRGC</name>
<dbReference type="Proteomes" id="UP000001131">
    <property type="component" value="Chromosome"/>
</dbReference>
<sequence length="30" mass="3650">MSYFIYFEETSDFLGHFWYNKGQEIQGSKP</sequence>
<proteinExistence type="predicted"/>
<organism evidence="1 2">
    <name type="scientific">Streptococcus gordonii (strain Challis / ATCC 35105 / BCRC 15272 / CH1 / DL1 / V288)</name>
    <dbReference type="NCBI Taxonomy" id="467705"/>
    <lineage>
        <taxon>Bacteria</taxon>
        <taxon>Bacillati</taxon>
        <taxon>Bacillota</taxon>
        <taxon>Bacilli</taxon>
        <taxon>Lactobacillales</taxon>
        <taxon>Streptococcaceae</taxon>
        <taxon>Streptococcus</taxon>
    </lineage>
</organism>
<protein>
    <submittedName>
        <fullName evidence="1">Uncharacterized protein</fullName>
    </submittedName>
</protein>
<dbReference type="KEGG" id="sgo:SGO_0187"/>
<dbReference type="STRING" id="467705.SGO_0187"/>
<dbReference type="HOGENOM" id="CLU_3405722_0_0_9"/>